<accession>A0A1G7R3I1</accession>
<dbReference type="PANTHER" id="PTHR33677:SF5">
    <property type="entry name" value="TRANSCRIPTIONAL REPRESSOR FRMR"/>
    <property type="match status" value="1"/>
</dbReference>
<evidence type="ECO:0000313" key="4">
    <source>
        <dbReference type="Proteomes" id="UP000199406"/>
    </source>
</evidence>
<dbReference type="InterPro" id="IPR038390">
    <property type="entry name" value="Metal_Tscrpt_repr_sf"/>
</dbReference>
<dbReference type="OrthoDB" id="9809524at2"/>
<keyword evidence="4" id="KW-1185">Reference proteome</keyword>
<evidence type="ECO:0000256" key="2">
    <source>
        <dbReference type="ARBA" id="ARBA00023008"/>
    </source>
</evidence>
<organism evidence="3 4">
    <name type="scientific">Blastococcus aurantiacus</name>
    <dbReference type="NCBI Taxonomy" id="1550231"/>
    <lineage>
        <taxon>Bacteria</taxon>
        <taxon>Bacillati</taxon>
        <taxon>Actinomycetota</taxon>
        <taxon>Actinomycetes</taxon>
        <taxon>Geodermatophilales</taxon>
        <taxon>Geodermatophilaceae</taxon>
        <taxon>Blastococcus</taxon>
    </lineage>
</organism>
<name>A0A1G7R3I1_9ACTN</name>
<dbReference type="PANTHER" id="PTHR33677">
    <property type="entry name" value="TRANSCRIPTIONAL REPRESSOR FRMR-RELATED"/>
    <property type="match status" value="1"/>
</dbReference>
<comment type="similarity">
    <text evidence="1">Belongs to the CsoR family.</text>
</comment>
<gene>
    <name evidence="3" type="ORF">SAMN05660662_0124</name>
</gene>
<dbReference type="Proteomes" id="UP000199406">
    <property type="component" value="Unassembled WGS sequence"/>
</dbReference>
<evidence type="ECO:0000256" key="1">
    <source>
        <dbReference type="ARBA" id="ARBA00005428"/>
    </source>
</evidence>
<dbReference type="Gene3D" id="1.20.58.1000">
    <property type="entry name" value="Metal-sensitive repressor, helix protomer"/>
    <property type="match status" value="1"/>
</dbReference>
<dbReference type="GO" id="GO:0046872">
    <property type="term" value="F:metal ion binding"/>
    <property type="evidence" value="ECO:0007669"/>
    <property type="project" value="InterPro"/>
</dbReference>
<dbReference type="EMBL" id="FNBT01000010">
    <property type="protein sequence ID" value="SDG04510.1"/>
    <property type="molecule type" value="Genomic_DNA"/>
</dbReference>
<proteinExistence type="inferred from homology"/>
<dbReference type="GO" id="GO:0003677">
    <property type="term" value="F:DNA binding"/>
    <property type="evidence" value="ECO:0007669"/>
    <property type="project" value="UniProtKB-KW"/>
</dbReference>
<protein>
    <submittedName>
        <fullName evidence="3">DNA-binding transcriptional regulator, FrmR family</fullName>
    </submittedName>
</protein>
<keyword evidence="3" id="KW-0238">DNA-binding</keyword>
<reference evidence="4" key="1">
    <citation type="submission" date="2016-10" db="EMBL/GenBank/DDBJ databases">
        <authorList>
            <person name="Varghese N."/>
            <person name="Submissions S."/>
        </authorList>
    </citation>
    <scope>NUCLEOTIDE SEQUENCE [LARGE SCALE GENOMIC DNA]</scope>
    <source>
        <strain evidence="4">DSM 44268</strain>
    </source>
</reference>
<dbReference type="STRING" id="1550231.SAMN05660662_0124"/>
<dbReference type="AlphaFoldDB" id="A0A1G7R3I1"/>
<dbReference type="Pfam" id="PF02583">
    <property type="entry name" value="Trns_repr_metal"/>
    <property type="match status" value="1"/>
</dbReference>
<sequence length="93" mass="10145">MYPEIVDIPQGELADVVKRLKRIEGQIGGIVRMIEDGRDCSAVVTQLAAASKALSKAGFAVVSTGMRYCSTNEDGETRDVDLRELERLFLSLA</sequence>
<dbReference type="InterPro" id="IPR003735">
    <property type="entry name" value="Metal_Tscrpt_repr"/>
</dbReference>
<dbReference type="CDD" id="cd10148">
    <property type="entry name" value="CsoR-like_DUF156"/>
    <property type="match status" value="1"/>
</dbReference>
<evidence type="ECO:0000313" key="3">
    <source>
        <dbReference type="EMBL" id="SDG04510.1"/>
    </source>
</evidence>
<dbReference type="GO" id="GO:0045892">
    <property type="term" value="P:negative regulation of DNA-templated transcription"/>
    <property type="evidence" value="ECO:0007669"/>
    <property type="project" value="UniProtKB-ARBA"/>
</dbReference>
<keyword evidence="2" id="KW-0186">Copper</keyword>